<organism evidence="1 2">
    <name type="scientific">Halalkalibacter oceani</name>
    <dbReference type="NCBI Taxonomy" id="1653776"/>
    <lineage>
        <taxon>Bacteria</taxon>
        <taxon>Bacillati</taxon>
        <taxon>Bacillota</taxon>
        <taxon>Bacilli</taxon>
        <taxon>Bacillales</taxon>
        <taxon>Bacillaceae</taxon>
        <taxon>Halalkalibacter</taxon>
    </lineage>
</organism>
<evidence type="ECO:0000313" key="2">
    <source>
        <dbReference type="Proteomes" id="UP001139179"/>
    </source>
</evidence>
<dbReference type="RefSeq" id="WP_251222856.1">
    <property type="nucleotide sequence ID" value="NZ_JAMBOL010000005.1"/>
</dbReference>
<keyword evidence="2" id="KW-1185">Reference proteome</keyword>
<dbReference type="Pfam" id="PF11132">
    <property type="entry name" value="SplA"/>
    <property type="match status" value="1"/>
</dbReference>
<name>A0A9X2DRW1_9BACI</name>
<dbReference type="Proteomes" id="UP001139179">
    <property type="component" value="Unassembled WGS sequence"/>
</dbReference>
<comment type="caution">
    <text evidence="1">The sequence shown here is derived from an EMBL/GenBank/DDBJ whole genome shotgun (WGS) entry which is preliminary data.</text>
</comment>
<evidence type="ECO:0000313" key="1">
    <source>
        <dbReference type="EMBL" id="MCM3714058.1"/>
    </source>
</evidence>
<reference evidence="1" key="1">
    <citation type="submission" date="2022-05" db="EMBL/GenBank/DDBJ databases">
        <title>Comparative Genomics of Spacecraft Associated Microbes.</title>
        <authorList>
            <person name="Tran M.T."/>
            <person name="Wright A."/>
            <person name="Seuylemezian A."/>
            <person name="Eisen J."/>
            <person name="Coil D."/>
        </authorList>
    </citation>
    <scope>NUCLEOTIDE SEQUENCE</scope>
    <source>
        <strain evidence="1">214.1.1</strain>
    </source>
</reference>
<dbReference type="InterPro" id="IPR022608">
    <property type="entry name" value="Tscrpt_reg_SplA"/>
</dbReference>
<gene>
    <name evidence="1" type="ORF">M3202_08155</name>
</gene>
<dbReference type="EMBL" id="JAMBOL010000005">
    <property type="protein sequence ID" value="MCM3714058.1"/>
    <property type="molecule type" value="Genomic_DNA"/>
</dbReference>
<sequence length="76" mass="8820">MIDLYELEEGQSVYIIYRDPQTPTASTIQQATVARDPDGTGRLALFLFDDYHLLEEDDALFTSYEEAETIYDQFIF</sequence>
<accession>A0A9X2DRW1</accession>
<protein>
    <submittedName>
        <fullName evidence="1">Transcriptional regulator</fullName>
    </submittedName>
</protein>
<proteinExistence type="predicted"/>
<dbReference type="AlphaFoldDB" id="A0A9X2DRW1"/>